<keyword evidence="2" id="KW-1185">Reference proteome</keyword>
<comment type="caution">
    <text evidence="1">The sequence shown here is derived from an EMBL/GenBank/DDBJ whole genome shotgun (WGS) entry which is preliminary data.</text>
</comment>
<organism evidence="1 2">
    <name type="scientific">Trichogramma kaykai</name>
    <dbReference type="NCBI Taxonomy" id="54128"/>
    <lineage>
        <taxon>Eukaryota</taxon>
        <taxon>Metazoa</taxon>
        <taxon>Ecdysozoa</taxon>
        <taxon>Arthropoda</taxon>
        <taxon>Hexapoda</taxon>
        <taxon>Insecta</taxon>
        <taxon>Pterygota</taxon>
        <taxon>Neoptera</taxon>
        <taxon>Endopterygota</taxon>
        <taxon>Hymenoptera</taxon>
        <taxon>Apocrita</taxon>
        <taxon>Proctotrupomorpha</taxon>
        <taxon>Chalcidoidea</taxon>
        <taxon>Trichogrammatidae</taxon>
        <taxon>Trichogramma</taxon>
    </lineage>
</organism>
<protein>
    <submittedName>
        <fullName evidence="1">Uncharacterized protein</fullName>
    </submittedName>
</protein>
<accession>A0ABD2X1B9</accession>
<reference evidence="1 2" key="1">
    <citation type="journal article" date="2024" name="bioRxiv">
        <title>A reference genome for Trichogramma kaykai: A tiny desert-dwelling parasitoid wasp with competing sex-ratio distorters.</title>
        <authorList>
            <person name="Culotta J."/>
            <person name="Lindsey A.R."/>
        </authorList>
    </citation>
    <scope>NUCLEOTIDE SEQUENCE [LARGE SCALE GENOMIC DNA]</scope>
    <source>
        <strain evidence="1 2">KSX58</strain>
    </source>
</reference>
<sequence length="71" mass="8339">MSLCMKLHRHVCFALASVPHNHRRLYVYILGPRRYFTHFLADKAYSEAMVEHVQFGLAQKADRNKRKGVSH</sequence>
<dbReference type="AlphaFoldDB" id="A0ABD2X1B9"/>
<dbReference type="EMBL" id="JBJJXI010000059">
    <property type="protein sequence ID" value="KAL3398561.1"/>
    <property type="molecule type" value="Genomic_DNA"/>
</dbReference>
<dbReference type="Proteomes" id="UP001627154">
    <property type="component" value="Unassembled WGS sequence"/>
</dbReference>
<gene>
    <name evidence="1" type="ORF">TKK_007703</name>
</gene>
<proteinExistence type="predicted"/>
<name>A0ABD2X1B9_9HYME</name>
<evidence type="ECO:0000313" key="2">
    <source>
        <dbReference type="Proteomes" id="UP001627154"/>
    </source>
</evidence>
<evidence type="ECO:0000313" key="1">
    <source>
        <dbReference type="EMBL" id="KAL3398561.1"/>
    </source>
</evidence>